<dbReference type="WBParaSite" id="nRc.2.0.1.t09566-RA">
    <property type="protein sequence ID" value="nRc.2.0.1.t09566-RA"/>
    <property type="gene ID" value="nRc.2.0.1.g09566"/>
</dbReference>
<protein>
    <submittedName>
        <fullName evidence="3">Uncharacterized protein</fullName>
    </submittedName>
</protein>
<name>A0A915I6S3_ROMCU</name>
<feature type="region of interest" description="Disordered" evidence="1">
    <location>
        <begin position="211"/>
        <end position="249"/>
    </location>
</feature>
<dbReference type="AlphaFoldDB" id="A0A915I6S3"/>
<proteinExistence type="predicted"/>
<organism evidence="2 3">
    <name type="scientific">Romanomermis culicivorax</name>
    <name type="common">Nematode worm</name>
    <dbReference type="NCBI Taxonomy" id="13658"/>
    <lineage>
        <taxon>Eukaryota</taxon>
        <taxon>Metazoa</taxon>
        <taxon>Ecdysozoa</taxon>
        <taxon>Nematoda</taxon>
        <taxon>Enoplea</taxon>
        <taxon>Dorylaimia</taxon>
        <taxon>Mermithida</taxon>
        <taxon>Mermithoidea</taxon>
        <taxon>Mermithidae</taxon>
        <taxon>Romanomermis</taxon>
    </lineage>
</organism>
<accession>A0A915I6S3</accession>
<evidence type="ECO:0000313" key="2">
    <source>
        <dbReference type="Proteomes" id="UP000887565"/>
    </source>
</evidence>
<feature type="compositionally biased region" description="Basic and acidic residues" evidence="1">
    <location>
        <begin position="233"/>
        <end position="249"/>
    </location>
</feature>
<evidence type="ECO:0000313" key="3">
    <source>
        <dbReference type="WBParaSite" id="nRc.2.0.1.t09566-RA"/>
    </source>
</evidence>
<dbReference type="Proteomes" id="UP000887565">
    <property type="component" value="Unplaced"/>
</dbReference>
<sequence length="249" mass="29628">MELTNGIYNQAGLEIETIRYYELQFRVLQANLPEKLSHIFEAQLAEWTMMRPPWKAYEAVVWACTCLFMKLSRLGRIPQNFAWFHYQAHAYVTMKLQREFNARQEGLGNNFHAMYASCQSRAAGLAYRIAKAVLEDKNDPEPNYTNIQVWKKETDNTDPPIQFWEVIDPKKAQNILEVEKNLKTKVGYQVKHAYNRSAASKVPKRWVKRYSHVHRRKKSETLKKDWKRKHESRQRDEECRKKSMSTEKR</sequence>
<reference evidence="3" key="1">
    <citation type="submission" date="2022-11" db="UniProtKB">
        <authorList>
            <consortium name="WormBaseParasite"/>
        </authorList>
    </citation>
    <scope>IDENTIFICATION</scope>
</reference>
<evidence type="ECO:0000256" key="1">
    <source>
        <dbReference type="SAM" id="MobiDB-lite"/>
    </source>
</evidence>
<keyword evidence="2" id="KW-1185">Reference proteome</keyword>